<organism evidence="2 3">
    <name type="scientific">Capsicum baccatum</name>
    <name type="common">Peruvian pepper</name>
    <dbReference type="NCBI Taxonomy" id="33114"/>
    <lineage>
        <taxon>Eukaryota</taxon>
        <taxon>Viridiplantae</taxon>
        <taxon>Streptophyta</taxon>
        <taxon>Embryophyta</taxon>
        <taxon>Tracheophyta</taxon>
        <taxon>Spermatophyta</taxon>
        <taxon>Magnoliopsida</taxon>
        <taxon>eudicotyledons</taxon>
        <taxon>Gunneridae</taxon>
        <taxon>Pentapetalae</taxon>
        <taxon>asterids</taxon>
        <taxon>lamiids</taxon>
        <taxon>Solanales</taxon>
        <taxon>Solanaceae</taxon>
        <taxon>Solanoideae</taxon>
        <taxon>Capsiceae</taxon>
        <taxon>Capsicum</taxon>
    </lineage>
</organism>
<accession>A0A2G2XE25</accession>
<reference evidence="2 3" key="1">
    <citation type="journal article" date="2017" name="Genome Biol.">
        <title>New reference genome sequences of hot pepper reveal the massive evolution of plant disease-resistance genes by retroduplication.</title>
        <authorList>
            <person name="Kim S."/>
            <person name="Park J."/>
            <person name="Yeom S.I."/>
            <person name="Kim Y.M."/>
            <person name="Seo E."/>
            <person name="Kim K.T."/>
            <person name="Kim M.S."/>
            <person name="Lee J.M."/>
            <person name="Cheong K."/>
            <person name="Shin H.S."/>
            <person name="Kim S.B."/>
            <person name="Han K."/>
            <person name="Lee J."/>
            <person name="Park M."/>
            <person name="Lee H.A."/>
            <person name="Lee H.Y."/>
            <person name="Lee Y."/>
            <person name="Oh S."/>
            <person name="Lee J.H."/>
            <person name="Choi E."/>
            <person name="Choi E."/>
            <person name="Lee S.E."/>
            <person name="Jeon J."/>
            <person name="Kim H."/>
            <person name="Choi G."/>
            <person name="Song H."/>
            <person name="Lee J."/>
            <person name="Lee S.C."/>
            <person name="Kwon J.K."/>
            <person name="Lee H.Y."/>
            <person name="Koo N."/>
            <person name="Hong Y."/>
            <person name="Kim R.W."/>
            <person name="Kang W.H."/>
            <person name="Huh J.H."/>
            <person name="Kang B.C."/>
            <person name="Yang T.J."/>
            <person name="Lee Y.H."/>
            <person name="Bennetzen J.L."/>
            <person name="Choi D."/>
        </authorList>
    </citation>
    <scope>NUCLEOTIDE SEQUENCE [LARGE SCALE GENOMIC DNA]</scope>
    <source>
        <strain evidence="3">cv. PBC81</strain>
    </source>
</reference>
<name>A0A2G2XE25_CAPBA</name>
<keyword evidence="3" id="KW-1185">Reference proteome</keyword>
<evidence type="ECO:0000313" key="3">
    <source>
        <dbReference type="Proteomes" id="UP000224567"/>
    </source>
</evidence>
<evidence type="ECO:0000313" key="2">
    <source>
        <dbReference type="EMBL" id="PHT55709.1"/>
    </source>
</evidence>
<proteinExistence type="predicted"/>
<evidence type="ECO:0000256" key="1">
    <source>
        <dbReference type="SAM" id="MobiDB-lite"/>
    </source>
</evidence>
<protein>
    <submittedName>
        <fullName evidence="2">Histone H2B</fullName>
    </submittedName>
</protein>
<dbReference type="AlphaFoldDB" id="A0A2G2XE25"/>
<comment type="caution">
    <text evidence="2">The sequence shown here is derived from an EMBL/GenBank/DDBJ whole genome shotgun (WGS) entry which is preliminary data.</text>
</comment>
<dbReference type="STRING" id="33114.A0A2G2XE25"/>
<dbReference type="EMBL" id="MLFT02000002">
    <property type="protein sequence ID" value="PHT55709.1"/>
    <property type="molecule type" value="Genomic_DNA"/>
</dbReference>
<gene>
    <name evidence="2" type="ORF">CQW23_04195</name>
</gene>
<dbReference type="Proteomes" id="UP000224567">
    <property type="component" value="Unassembled WGS sequence"/>
</dbReference>
<sequence length="68" mass="7512">MKKPAMTWISSSPKPAGKKLVEKKKVDEVPTEKKPKAGKKLPKNAGGDKKKKNAKKSIETTRSTFSRC</sequence>
<feature type="compositionally biased region" description="Basic and acidic residues" evidence="1">
    <location>
        <begin position="19"/>
        <end position="35"/>
    </location>
</feature>
<feature type="region of interest" description="Disordered" evidence="1">
    <location>
        <begin position="1"/>
        <end position="68"/>
    </location>
</feature>
<reference evidence="3" key="2">
    <citation type="journal article" date="2017" name="J. Anim. Genet.">
        <title>Multiple reference genome sequences of hot pepper reveal the massive evolution of plant disease resistance genes by retroduplication.</title>
        <authorList>
            <person name="Kim S."/>
            <person name="Park J."/>
            <person name="Yeom S.-I."/>
            <person name="Kim Y.-M."/>
            <person name="Seo E."/>
            <person name="Kim K.-T."/>
            <person name="Kim M.-S."/>
            <person name="Lee J.M."/>
            <person name="Cheong K."/>
            <person name="Shin H.-S."/>
            <person name="Kim S.-B."/>
            <person name="Han K."/>
            <person name="Lee J."/>
            <person name="Park M."/>
            <person name="Lee H.-A."/>
            <person name="Lee H.-Y."/>
            <person name="Lee Y."/>
            <person name="Oh S."/>
            <person name="Lee J.H."/>
            <person name="Choi E."/>
            <person name="Choi E."/>
            <person name="Lee S.E."/>
            <person name="Jeon J."/>
            <person name="Kim H."/>
            <person name="Choi G."/>
            <person name="Song H."/>
            <person name="Lee J."/>
            <person name="Lee S.-C."/>
            <person name="Kwon J.-K."/>
            <person name="Lee H.-Y."/>
            <person name="Koo N."/>
            <person name="Hong Y."/>
            <person name="Kim R.W."/>
            <person name="Kang W.-H."/>
            <person name="Huh J.H."/>
            <person name="Kang B.-C."/>
            <person name="Yang T.-J."/>
            <person name="Lee Y.-H."/>
            <person name="Bennetzen J.L."/>
            <person name="Choi D."/>
        </authorList>
    </citation>
    <scope>NUCLEOTIDE SEQUENCE [LARGE SCALE GENOMIC DNA]</scope>
    <source>
        <strain evidence="3">cv. PBC81</strain>
    </source>
</reference>